<dbReference type="SUPFAM" id="SSF52833">
    <property type="entry name" value="Thioredoxin-like"/>
    <property type="match status" value="1"/>
</dbReference>
<dbReference type="InterPro" id="IPR036249">
    <property type="entry name" value="Thioredoxin-like_sf"/>
</dbReference>
<accession>A0A9W8I2S3</accession>
<dbReference type="Pfam" id="PF00085">
    <property type="entry name" value="Thioredoxin"/>
    <property type="match status" value="1"/>
</dbReference>
<keyword evidence="3" id="KW-1185">Reference proteome</keyword>
<sequence>MADKTTETPQLKNLIELKDDKELLSVLENSKEVCVLYFWASWAVQCTQVGEVIQDLAKKYSKTKFFRIEAENFEHISEGYEISAVPTVIITQKEKV</sequence>
<dbReference type="PANTHER" id="PTHR10438:SF468">
    <property type="entry name" value="THIOREDOXIN-1-RELATED"/>
    <property type="match status" value="1"/>
</dbReference>
<dbReference type="EMBL" id="JANBUW010001540">
    <property type="protein sequence ID" value="KAJ2843055.1"/>
    <property type="molecule type" value="Genomic_DNA"/>
</dbReference>
<proteinExistence type="predicted"/>
<dbReference type="PANTHER" id="PTHR10438">
    <property type="entry name" value="THIOREDOXIN"/>
    <property type="match status" value="1"/>
</dbReference>
<feature type="domain" description="Thioredoxin" evidence="1">
    <location>
        <begin position="20"/>
        <end position="95"/>
    </location>
</feature>
<evidence type="ECO:0000313" key="3">
    <source>
        <dbReference type="Proteomes" id="UP001139887"/>
    </source>
</evidence>
<dbReference type="OrthoDB" id="2121326at2759"/>
<gene>
    <name evidence="2" type="primary">GRX3_1</name>
    <name evidence="2" type="ORF">IWW36_005686</name>
</gene>
<feature type="non-terminal residue" evidence="2">
    <location>
        <position position="96"/>
    </location>
</feature>
<dbReference type="AlphaFoldDB" id="A0A9W8I2S3"/>
<name>A0A9W8I2S3_9FUNG</name>
<dbReference type="InterPro" id="IPR013766">
    <property type="entry name" value="Thioredoxin_domain"/>
</dbReference>
<protein>
    <submittedName>
        <fullName evidence="2">Glutaredoxin</fullName>
    </submittedName>
</protein>
<comment type="caution">
    <text evidence="2">The sequence shown here is derived from an EMBL/GenBank/DDBJ whole genome shotgun (WGS) entry which is preliminary data.</text>
</comment>
<organism evidence="2 3">
    <name type="scientific">Coemansia brasiliensis</name>
    <dbReference type="NCBI Taxonomy" id="2650707"/>
    <lineage>
        <taxon>Eukaryota</taxon>
        <taxon>Fungi</taxon>
        <taxon>Fungi incertae sedis</taxon>
        <taxon>Zoopagomycota</taxon>
        <taxon>Kickxellomycotina</taxon>
        <taxon>Kickxellomycetes</taxon>
        <taxon>Kickxellales</taxon>
        <taxon>Kickxellaceae</taxon>
        <taxon>Coemansia</taxon>
    </lineage>
</organism>
<dbReference type="Gene3D" id="3.40.30.10">
    <property type="entry name" value="Glutaredoxin"/>
    <property type="match status" value="1"/>
</dbReference>
<dbReference type="InterPro" id="IPR050620">
    <property type="entry name" value="Thioredoxin_H-type-like"/>
</dbReference>
<evidence type="ECO:0000259" key="1">
    <source>
        <dbReference type="Pfam" id="PF00085"/>
    </source>
</evidence>
<reference evidence="2" key="1">
    <citation type="submission" date="2022-07" db="EMBL/GenBank/DDBJ databases">
        <title>Phylogenomic reconstructions and comparative analyses of Kickxellomycotina fungi.</title>
        <authorList>
            <person name="Reynolds N.K."/>
            <person name="Stajich J.E."/>
            <person name="Barry K."/>
            <person name="Grigoriev I.V."/>
            <person name="Crous P."/>
            <person name="Smith M.E."/>
        </authorList>
    </citation>
    <scope>NUCLEOTIDE SEQUENCE</scope>
    <source>
        <strain evidence="2">NRRL 1566</strain>
    </source>
</reference>
<dbReference type="Proteomes" id="UP001139887">
    <property type="component" value="Unassembled WGS sequence"/>
</dbReference>
<evidence type="ECO:0000313" key="2">
    <source>
        <dbReference type="EMBL" id="KAJ2843055.1"/>
    </source>
</evidence>